<accession>D6CV43</accession>
<protein>
    <submittedName>
        <fullName evidence="1">Uncharacterized protein</fullName>
    </submittedName>
</protein>
<dbReference type="Proteomes" id="UP000002372">
    <property type="component" value="Chromosome"/>
</dbReference>
<reference key="1">
    <citation type="submission" date="2009-07" db="EMBL/GenBank/DDBJ databases">
        <authorList>
            <person name="Genoscope - CEA"/>
        </authorList>
    </citation>
    <scope>NUCLEOTIDE SEQUENCE</scope>
    <source>
        <strain>3As</strain>
    </source>
</reference>
<name>D6CV43_THIA3</name>
<evidence type="ECO:0000313" key="1">
    <source>
        <dbReference type="EMBL" id="CAZ89162.1"/>
    </source>
</evidence>
<evidence type="ECO:0000313" key="2">
    <source>
        <dbReference type="Proteomes" id="UP000002372"/>
    </source>
</evidence>
<sequence length="89" mass="9609">MQADESRSGEPAQCAGGMAAKVALQSPVESEMPHLTAVVFGCVIDGLRFMPATSQRDDAPIPKVGRILRSLFRIPRRDVQATALSSTRR</sequence>
<dbReference type="HOGENOM" id="CLU_2453662_0_0_4"/>
<reference evidence="2" key="2">
    <citation type="journal article" date="2010" name="PLoS Genet.">
        <title>Structure, function, and evolution of the Thiomonas spp. genome.</title>
        <authorList>
            <person name="Arsene-Ploetze F."/>
            <person name="Koechler S."/>
            <person name="Marchal M."/>
            <person name="Coppee J.Y."/>
            <person name="Chandler M."/>
            <person name="Bonnefoy V."/>
            <person name="Brochier-Armanet C."/>
            <person name="Barakat M."/>
            <person name="Barbe V."/>
            <person name="Battaglia-Brunet F."/>
            <person name="Bruneel O."/>
            <person name="Bryan C.G."/>
            <person name="Cleiss-Arnold J."/>
            <person name="Cruveiller S."/>
            <person name="Erhardt M."/>
            <person name="Heinrich-Salmeron A."/>
            <person name="Hommais F."/>
            <person name="Joulian C."/>
            <person name="Krin E."/>
            <person name="Lieutaud A."/>
            <person name="Lievremont D."/>
            <person name="Michel C."/>
            <person name="Muller D."/>
            <person name="Ortet P."/>
            <person name="Proux C."/>
            <person name="Siguier P."/>
            <person name="Roche D."/>
            <person name="Rouy Z."/>
            <person name="Salvignol G."/>
            <person name="Slyemi D."/>
            <person name="Talla E."/>
            <person name="Weiss S."/>
            <person name="Weissenbach J."/>
            <person name="Medigue C."/>
            <person name="Bertin P.N."/>
        </authorList>
    </citation>
    <scope>NUCLEOTIDE SEQUENCE [LARGE SCALE GENOMIC DNA]</scope>
    <source>
        <strain evidence="2">DSM 22701 / CIP 110005 / 3As</strain>
    </source>
</reference>
<dbReference type="KEGG" id="thi:THI_2540"/>
<gene>
    <name evidence="1" type="ordered locus">THI_2540</name>
</gene>
<dbReference type="EMBL" id="FP475956">
    <property type="protein sequence ID" value="CAZ89162.1"/>
    <property type="molecule type" value="Genomic_DNA"/>
</dbReference>
<organism evidence="1 2">
    <name type="scientific">Thiomonas arsenitoxydans (strain DSM 22701 / CIP 110005 / 3As)</name>
    <dbReference type="NCBI Taxonomy" id="426114"/>
    <lineage>
        <taxon>Bacteria</taxon>
        <taxon>Pseudomonadati</taxon>
        <taxon>Pseudomonadota</taxon>
        <taxon>Betaproteobacteria</taxon>
        <taxon>Burkholderiales</taxon>
        <taxon>Thiomonas</taxon>
    </lineage>
</organism>
<dbReference type="AlphaFoldDB" id="D6CV43"/>
<proteinExistence type="predicted"/>